<dbReference type="AlphaFoldDB" id="A0A445CG18"/>
<comment type="caution">
    <text evidence="2">The sequence shown here is derived from an EMBL/GenBank/DDBJ whole genome shotgun (WGS) entry which is preliminary data.</text>
</comment>
<proteinExistence type="predicted"/>
<organism evidence="2 3">
    <name type="scientific">Arachis hypogaea</name>
    <name type="common">Peanut</name>
    <dbReference type="NCBI Taxonomy" id="3818"/>
    <lineage>
        <taxon>Eukaryota</taxon>
        <taxon>Viridiplantae</taxon>
        <taxon>Streptophyta</taxon>
        <taxon>Embryophyta</taxon>
        <taxon>Tracheophyta</taxon>
        <taxon>Spermatophyta</taxon>
        <taxon>Magnoliopsida</taxon>
        <taxon>eudicotyledons</taxon>
        <taxon>Gunneridae</taxon>
        <taxon>Pentapetalae</taxon>
        <taxon>rosids</taxon>
        <taxon>fabids</taxon>
        <taxon>Fabales</taxon>
        <taxon>Fabaceae</taxon>
        <taxon>Papilionoideae</taxon>
        <taxon>50 kb inversion clade</taxon>
        <taxon>dalbergioids sensu lato</taxon>
        <taxon>Dalbergieae</taxon>
        <taxon>Pterocarpus clade</taxon>
        <taxon>Arachis</taxon>
    </lineage>
</organism>
<keyword evidence="3" id="KW-1185">Reference proteome</keyword>
<evidence type="ECO:0000313" key="3">
    <source>
        <dbReference type="Proteomes" id="UP000289738"/>
    </source>
</evidence>
<evidence type="ECO:0000256" key="1">
    <source>
        <dbReference type="SAM" id="MobiDB-lite"/>
    </source>
</evidence>
<protein>
    <submittedName>
        <fullName evidence="2">Uncharacterized protein</fullName>
    </submittedName>
</protein>
<name>A0A445CG18_ARAHY</name>
<sequence length="161" mass="18049">MVRFTGRNRPDKNRERTVEPPLLNQKAVKRKKPLIGSNNPSLHQRRSSFVVVVVVFVEQLHRGSYRLCLTAVVFVYPLLAEDGSAGNPSKRIAAKGIADAELICARIILPELGRRMERISPILPPNKPPTELAITNKAMRKAVFSWEKPNSAYVRELVPSS</sequence>
<accession>A0A445CG18</accession>
<feature type="compositionally biased region" description="Basic and acidic residues" evidence="1">
    <location>
        <begin position="8"/>
        <end position="18"/>
    </location>
</feature>
<reference evidence="2 3" key="1">
    <citation type="submission" date="2019-01" db="EMBL/GenBank/DDBJ databases">
        <title>Sequencing of cultivated peanut Arachis hypogaea provides insights into genome evolution and oil improvement.</title>
        <authorList>
            <person name="Chen X."/>
        </authorList>
    </citation>
    <scope>NUCLEOTIDE SEQUENCE [LARGE SCALE GENOMIC DNA]</scope>
    <source>
        <strain evidence="3">cv. Fuhuasheng</strain>
        <tissue evidence="2">Leaves</tissue>
    </source>
</reference>
<feature type="region of interest" description="Disordered" evidence="1">
    <location>
        <begin position="1"/>
        <end position="21"/>
    </location>
</feature>
<gene>
    <name evidence="2" type="ORF">Ahy_A07g036373</name>
</gene>
<evidence type="ECO:0000313" key="2">
    <source>
        <dbReference type="EMBL" id="RYR49853.1"/>
    </source>
</evidence>
<dbReference type="Proteomes" id="UP000289738">
    <property type="component" value="Chromosome A07"/>
</dbReference>
<dbReference type="EMBL" id="SDMP01000007">
    <property type="protein sequence ID" value="RYR49853.1"/>
    <property type="molecule type" value="Genomic_DNA"/>
</dbReference>